<dbReference type="EC" id="3.2.1.17" evidence="3"/>
<evidence type="ECO:0000256" key="5">
    <source>
        <dbReference type="ARBA" id="ARBA00023157"/>
    </source>
</evidence>
<dbReference type="GO" id="GO:0003796">
    <property type="term" value="F:lysozyme activity"/>
    <property type="evidence" value="ECO:0007669"/>
    <property type="project" value="UniProtKB-EC"/>
</dbReference>
<evidence type="ECO:0000256" key="6">
    <source>
        <dbReference type="ARBA" id="ARBA00023295"/>
    </source>
</evidence>
<dbReference type="GO" id="GO:0042742">
    <property type="term" value="P:defense response to bacterium"/>
    <property type="evidence" value="ECO:0007669"/>
    <property type="project" value="UniProtKB-KW"/>
</dbReference>
<evidence type="ECO:0000313" key="11">
    <source>
        <dbReference type="Proteomes" id="UP001152799"/>
    </source>
</evidence>
<comment type="similarity">
    <text evidence="2 7">Belongs to the glycosyl hydrolase 22 family.</text>
</comment>
<name>A0A9N9MCB6_9CUCU</name>
<dbReference type="SMART" id="SM00263">
    <property type="entry name" value="LYZ1"/>
    <property type="match status" value="1"/>
</dbReference>
<dbReference type="Pfam" id="PF00062">
    <property type="entry name" value="Lys"/>
    <property type="match status" value="1"/>
</dbReference>
<sequence length="176" mass="20032">MFAINKLQIIGLVLSLSLISDAKVYSKCEFAKQMRKHGITNRNHLGTWTCIAYHESRFNTKAINHNTGDYGILQISHLYWCSDSNTPGKGCHITCKSLLGEDITEDIVCAKKVYAEHQRLTRNGFNAWTTYKAFCLGDQTKWISGCNLYDLMLSVFFGIDDDNDAVPENVEENYIY</sequence>
<protein>
    <recommendedName>
        <fullName evidence="3">lysozyme</fullName>
        <ecNumber evidence="3">3.2.1.17</ecNumber>
    </recommendedName>
</protein>
<dbReference type="PROSITE" id="PS00128">
    <property type="entry name" value="GLYCOSYL_HYDROL_F22_1"/>
    <property type="match status" value="1"/>
</dbReference>
<dbReference type="GO" id="GO:0031640">
    <property type="term" value="P:killing of cells of another organism"/>
    <property type="evidence" value="ECO:0007669"/>
    <property type="project" value="UniProtKB-KW"/>
</dbReference>
<proteinExistence type="inferred from homology"/>
<evidence type="ECO:0000256" key="7">
    <source>
        <dbReference type="RuleBase" id="RU004440"/>
    </source>
</evidence>
<comment type="catalytic activity">
    <reaction evidence="1">
        <text>Hydrolysis of (1-&gt;4)-beta-linkages between N-acetylmuramic acid and N-acetyl-D-glucosamine residues in a peptidoglycan and between N-acetyl-D-glucosamine residues in chitodextrins.</text>
        <dbReference type="EC" id="3.2.1.17"/>
    </reaction>
</comment>
<feature type="chain" id="PRO_5040240460" description="lysozyme" evidence="8">
    <location>
        <begin position="23"/>
        <end position="176"/>
    </location>
</feature>
<keyword evidence="6" id="KW-0326">Glycosidase</keyword>
<keyword evidence="11" id="KW-1185">Reference proteome</keyword>
<dbReference type="Gene3D" id="1.10.530.10">
    <property type="match status" value="1"/>
</dbReference>
<dbReference type="PROSITE" id="PS51348">
    <property type="entry name" value="GLYCOSYL_HYDROL_F22_2"/>
    <property type="match status" value="1"/>
</dbReference>
<organism evidence="10 11">
    <name type="scientific">Ceutorhynchus assimilis</name>
    <name type="common">cabbage seed weevil</name>
    <dbReference type="NCBI Taxonomy" id="467358"/>
    <lineage>
        <taxon>Eukaryota</taxon>
        <taxon>Metazoa</taxon>
        <taxon>Ecdysozoa</taxon>
        <taxon>Arthropoda</taxon>
        <taxon>Hexapoda</taxon>
        <taxon>Insecta</taxon>
        <taxon>Pterygota</taxon>
        <taxon>Neoptera</taxon>
        <taxon>Endopterygota</taxon>
        <taxon>Coleoptera</taxon>
        <taxon>Polyphaga</taxon>
        <taxon>Cucujiformia</taxon>
        <taxon>Curculionidae</taxon>
        <taxon>Ceutorhynchinae</taxon>
        <taxon>Ceutorhynchus</taxon>
    </lineage>
</organism>
<gene>
    <name evidence="10" type="ORF">CEUTPL_LOCUS1441</name>
</gene>
<keyword evidence="5" id="KW-1015">Disulfide bond</keyword>
<evidence type="ECO:0000259" key="9">
    <source>
        <dbReference type="PROSITE" id="PS00128"/>
    </source>
</evidence>
<accession>A0A9N9MCB6</accession>
<dbReference type="PRINTS" id="PR00135">
    <property type="entry name" value="LYZLACT"/>
</dbReference>
<reference evidence="10" key="1">
    <citation type="submission" date="2022-01" db="EMBL/GenBank/DDBJ databases">
        <authorList>
            <person name="King R."/>
        </authorList>
    </citation>
    <scope>NUCLEOTIDE SEQUENCE</scope>
</reference>
<dbReference type="SUPFAM" id="SSF53955">
    <property type="entry name" value="Lysozyme-like"/>
    <property type="match status" value="1"/>
</dbReference>
<keyword evidence="8" id="KW-0732">Signal</keyword>
<feature type="domain" description="Glycosyl hydrolases family 22 (GH22)" evidence="9">
    <location>
        <begin position="91"/>
        <end position="109"/>
    </location>
</feature>
<dbReference type="InterPro" id="IPR000974">
    <property type="entry name" value="Glyco_hydro_22_lys"/>
</dbReference>
<dbReference type="PANTHER" id="PTHR11407:SF63">
    <property type="entry name" value="LYSOZYME C"/>
    <property type="match status" value="1"/>
</dbReference>
<dbReference type="InterPro" id="IPR019799">
    <property type="entry name" value="Glyco_hydro_22_CS"/>
</dbReference>
<feature type="signal peptide" evidence="8">
    <location>
        <begin position="1"/>
        <end position="22"/>
    </location>
</feature>
<dbReference type="EMBL" id="OU892277">
    <property type="protein sequence ID" value="CAG9760720.1"/>
    <property type="molecule type" value="Genomic_DNA"/>
</dbReference>
<dbReference type="AlphaFoldDB" id="A0A9N9MCB6"/>
<evidence type="ECO:0000313" key="10">
    <source>
        <dbReference type="EMBL" id="CAG9760720.1"/>
    </source>
</evidence>
<dbReference type="CDD" id="cd16899">
    <property type="entry name" value="LYZ_C_invert"/>
    <property type="match status" value="1"/>
</dbReference>
<evidence type="ECO:0000256" key="2">
    <source>
        <dbReference type="ARBA" id="ARBA00010859"/>
    </source>
</evidence>
<evidence type="ECO:0000256" key="3">
    <source>
        <dbReference type="ARBA" id="ARBA00012732"/>
    </source>
</evidence>
<dbReference type="FunFam" id="1.10.530.10:FF:000001">
    <property type="entry name" value="Lysozyme C"/>
    <property type="match status" value="1"/>
</dbReference>
<dbReference type="InterPro" id="IPR023346">
    <property type="entry name" value="Lysozyme-like_dom_sf"/>
</dbReference>
<dbReference type="PRINTS" id="PR00137">
    <property type="entry name" value="LYSOZYME"/>
</dbReference>
<keyword evidence="6" id="KW-0378">Hydrolase</keyword>
<evidence type="ECO:0000256" key="4">
    <source>
        <dbReference type="ARBA" id="ARBA00022638"/>
    </source>
</evidence>
<dbReference type="OrthoDB" id="17373at2759"/>
<dbReference type="InterPro" id="IPR001916">
    <property type="entry name" value="Glyco_hydro_22"/>
</dbReference>
<evidence type="ECO:0000256" key="1">
    <source>
        <dbReference type="ARBA" id="ARBA00000632"/>
    </source>
</evidence>
<keyword evidence="4" id="KW-0081">Bacteriolytic enzyme</keyword>
<evidence type="ECO:0000256" key="8">
    <source>
        <dbReference type="SAM" id="SignalP"/>
    </source>
</evidence>
<dbReference type="PANTHER" id="PTHR11407">
    <property type="entry name" value="LYSOZYME C"/>
    <property type="match status" value="1"/>
</dbReference>
<dbReference type="Proteomes" id="UP001152799">
    <property type="component" value="Chromosome 1"/>
</dbReference>
<keyword evidence="4" id="KW-0929">Antimicrobial</keyword>